<keyword evidence="3" id="KW-1185">Reference proteome</keyword>
<sequence length="124" mass="14590">MPIIVEIIDFPSEQDREDLTKIYLDAPNWMLCDFENHHAISRVKQFVQSIIEQPMTHFIGARFNDRLVGAAVVEQLEYDWHIRSMCVRKVTRNRGVGKRLHAEINRLAQQQQVNLVFEQAPKDF</sequence>
<dbReference type="InterPro" id="IPR000182">
    <property type="entry name" value="GNAT_dom"/>
</dbReference>
<dbReference type="AlphaFoldDB" id="A0A4V1IP72"/>
<dbReference type="PROSITE" id="PS51186">
    <property type="entry name" value="GNAT"/>
    <property type="match status" value="1"/>
</dbReference>
<gene>
    <name evidence="2" type="ORF">B9G39_23780</name>
</gene>
<evidence type="ECO:0000313" key="2">
    <source>
        <dbReference type="EMBL" id="RDH46221.1"/>
    </source>
</evidence>
<name>A0A4V1IP72_9GAMM</name>
<dbReference type="Pfam" id="PF12568">
    <property type="entry name" value="PanZ"/>
    <property type="match status" value="1"/>
</dbReference>
<dbReference type="InterPro" id="IPR040448">
    <property type="entry name" value="PanZ_GNAT"/>
</dbReference>
<organism evidence="2 3">
    <name type="scientific">Zooshikella ganghwensis</name>
    <dbReference type="NCBI Taxonomy" id="202772"/>
    <lineage>
        <taxon>Bacteria</taxon>
        <taxon>Pseudomonadati</taxon>
        <taxon>Pseudomonadota</taxon>
        <taxon>Gammaproteobacteria</taxon>
        <taxon>Oceanospirillales</taxon>
        <taxon>Zooshikellaceae</taxon>
        <taxon>Zooshikella</taxon>
    </lineage>
</organism>
<dbReference type="EMBL" id="NDXW01000001">
    <property type="protein sequence ID" value="RDH46221.1"/>
    <property type="molecule type" value="Genomic_DNA"/>
</dbReference>
<dbReference type="CDD" id="cd04301">
    <property type="entry name" value="NAT_SF"/>
    <property type="match status" value="1"/>
</dbReference>
<reference evidence="2 3" key="1">
    <citation type="submission" date="2017-04" db="EMBL/GenBank/DDBJ databases">
        <title>Draft genome sequence of Zooshikella ganghwensis VG4 isolated from Red Sea sediments.</title>
        <authorList>
            <person name="Rehman Z."/>
            <person name="Alam I."/>
            <person name="Kamau A."/>
            <person name="Bajic V."/>
            <person name="Leiknes T."/>
        </authorList>
    </citation>
    <scope>NUCLEOTIDE SEQUENCE [LARGE SCALE GENOMIC DNA]</scope>
    <source>
        <strain evidence="2 3">VG4</strain>
    </source>
</reference>
<feature type="domain" description="N-acetyltransferase" evidence="1">
    <location>
        <begin position="5"/>
        <end position="124"/>
    </location>
</feature>
<dbReference type="Gene3D" id="3.40.630.30">
    <property type="match status" value="1"/>
</dbReference>
<protein>
    <submittedName>
        <fullName evidence="2">GNAT family N-acetyltransferase</fullName>
    </submittedName>
</protein>
<dbReference type="SUPFAM" id="SSF55729">
    <property type="entry name" value="Acyl-CoA N-acyltransferases (Nat)"/>
    <property type="match status" value="1"/>
</dbReference>
<proteinExistence type="predicted"/>
<keyword evidence="2" id="KW-0808">Transferase</keyword>
<dbReference type="RefSeq" id="WP_094789017.1">
    <property type="nucleotide sequence ID" value="NZ_NDXW01000001.1"/>
</dbReference>
<comment type="caution">
    <text evidence="2">The sequence shown here is derived from an EMBL/GenBank/DDBJ whole genome shotgun (WGS) entry which is preliminary data.</text>
</comment>
<accession>A0A4V1IP72</accession>
<dbReference type="Proteomes" id="UP000257039">
    <property type="component" value="Unassembled WGS sequence"/>
</dbReference>
<evidence type="ECO:0000259" key="1">
    <source>
        <dbReference type="PROSITE" id="PS51186"/>
    </source>
</evidence>
<dbReference type="GO" id="GO:0016747">
    <property type="term" value="F:acyltransferase activity, transferring groups other than amino-acyl groups"/>
    <property type="evidence" value="ECO:0007669"/>
    <property type="project" value="InterPro"/>
</dbReference>
<evidence type="ECO:0000313" key="3">
    <source>
        <dbReference type="Proteomes" id="UP000257039"/>
    </source>
</evidence>
<dbReference type="InterPro" id="IPR016181">
    <property type="entry name" value="Acyl_CoA_acyltransferase"/>
</dbReference>